<evidence type="ECO:0000259" key="5">
    <source>
        <dbReference type="PROSITE" id="PS51123"/>
    </source>
</evidence>
<keyword evidence="6" id="KW-0449">Lipoprotein</keyword>
<dbReference type="InterPro" id="IPR050330">
    <property type="entry name" value="Bact_OuterMem_StrucFunc"/>
</dbReference>
<evidence type="ECO:0000313" key="7">
    <source>
        <dbReference type="Proteomes" id="UP000445000"/>
    </source>
</evidence>
<dbReference type="PRINTS" id="PR01023">
    <property type="entry name" value="NAFLGMOTY"/>
</dbReference>
<protein>
    <submittedName>
        <fullName evidence="6">OmpA family lipoprotein</fullName>
    </submittedName>
</protein>
<dbReference type="PROSITE" id="PS51257">
    <property type="entry name" value="PROKAR_LIPOPROTEIN"/>
    <property type="match status" value="1"/>
</dbReference>
<dbReference type="GO" id="GO:0009279">
    <property type="term" value="C:cell outer membrane"/>
    <property type="evidence" value="ECO:0007669"/>
    <property type="project" value="UniProtKB-SubCell"/>
</dbReference>
<dbReference type="InterPro" id="IPR006665">
    <property type="entry name" value="OmpA-like"/>
</dbReference>
<dbReference type="PANTHER" id="PTHR30329">
    <property type="entry name" value="STATOR ELEMENT OF FLAGELLAR MOTOR COMPLEX"/>
    <property type="match status" value="1"/>
</dbReference>
<keyword evidence="7" id="KW-1185">Reference proteome</keyword>
<dbReference type="AlphaFoldDB" id="A0A829YDW5"/>
<dbReference type="InterPro" id="IPR006690">
    <property type="entry name" value="OMPA-like_CS"/>
</dbReference>
<dbReference type="PROSITE" id="PS01068">
    <property type="entry name" value="OMPA_1"/>
    <property type="match status" value="1"/>
</dbReference>
<dbReference type="Proteomes" id="UP000445000">
    <property type="component" value="Unassembled WGS sequence"/>
</dbReference>
<organism evidence="6 7">
    <name type="scientific">Steroidobacter agaridevorans</name>
    <dbReference type="NCBI Taxonomy" id="2695856"/>
    <lineage>
        <taxon>Bacteria</taxon>
        <taxon>Pseudomonadati</taxon>
        <taxon>Pseudomonadota</taxon>
        <taxon>Gammaproteobacteria</taxon>
        <taxon>Steroidobacterales</taxon>
        <taxon>Steroidobacteraceae</taxon>
        <taxon>Steroidobacter</taxon>
    </lineage>
</organism>
<evidence type="ECO:0000313" key="6">
    <source>
        <dbReference type="EMBL" id="GFE80872.1"/>
    </source>
</evidence>
<dbReference type="Pfam" id="PF13441">
    <property type="entry name" value="Gly-zipper_YMGG"/>
    <property type="match status" value="1"/>
</dbReference>
<dbReference type="Gene3D" id="3.30.1330.60">
    <property type="entry name" value="OmpA-like domain"/>
    <property type="match status" value="1"/>
</dbReference>
<dbReference type="PRINTS" id="PR01021">
    <property type="entry name" value="OMPADOMAIN"/>
</dbReference>
<gene>
    <name evidence="6" type="ORF">GCM10011487_28720</name>
</gene>
<evidence type="ECO:0000256" key="4">
    <source>
        <dbReference type="PROSITE-ProRule" id="PRU00473"/>
    </source>
</evidence>
<reference evidence="7" key="1">
    <citation type="submission" date="2020-01" db="EMBL/GenBank/DDBJ databases">
        <title>'Steroidobacter agaridevorans' sp. nov., agar-degrading bacteria isolated from rhizosphere soils.</title>
        <authorList>
            <person name="Ikenaga M."/>
            <person name="Kataoka M."/>
            <person name="Murouchi A."/>
            <person name="Katsuragi S."/>
            <person name="Sakai M."/>
        </authorList>
    </citation>
    <scope>NUCLEOTIDE SEQUENCE [LARGE SCALE GENOMIC DNA]</scope>
    <source>
        <strain evidence="7">YU21-B</strain>
    </source>
</reference>
<feature type="domain" description="OmpA-like" evidence="5">
    <location>
        <begin position="103"/>
        <end position="220"/>
    </location>
</feature>
<keyword evidence="2 4" id="KW-0472">Membrane</keyword>
<dbReference type="EMBL" id="BLJN01000003">
    <property type="protein sequence ID" value="GFE80872.1"/>
    <property type="molecule type" value="Genomic_DNA"/>
</dbReference>
<dbReference type="Pfam" id="PF00691">
    <property type="entry name" value="OmpA"/>
    <property type="match status" value="1"/>
</dbReference>
<dbReference type="PROSITE" id="PS51123">
    <property type="entry name" value="OMPA_2"/>
    <property type="match status" value="1"/>
</dbReference>
<dbReference type="InterPro" id="IPR006664">
    <property type="entry name" value="OMP_bac"/>
</dbReference>
<name>A0A829YDW5_9GAMM</name>
<dbReference type="InterPro" id="IPR027367">
    <property type="entry name" value="Gly-zipper_YMGG"/>
</dbReference>
<keyword evidence="3" id="KW-0998">Cell outer membrane</keyword>
<evidence type="ECO:0000256" key="2">
    <source>
        <dbReference type="ARBA" id="ARBA00023136"/>
    </source>
</evidence>
<dbReference type="RefSeq" id="WP_161812599.1">
    <property type="nucleotide sequence ID" value="NZ_BLJN01000003.1"/>
</dbReference>
<proteinExistence type="predicted"/>
<comment type="subcellular location">
    <subcellularLocation>
        <location evidence="1">Cell outer membrane</location>
    </subcellularLocation>
</comment>
<evidence type="ECO:0000256" key="1">
    <source>
        <dbReference type="ARBA" id="ARBA00004442"/>
    </source>
</evidence>
<dbReference type="InterPro" id="IPR036737">
    <property type="entry name" value="OmpA-like_sf"/>
</dbReference>
<accession>A0A829YDW5</accession>
<dbReference type="SUPFAM" id="SSF103088">
    <property type="entry name" value="OmpA-like"/>
    <property type="match status" value="1"/>
</dbReference>
<sequence length="222" mass="22856">MVDRFSKLAGVGIVVTCLLAGCTTVNPYTRESQTSKAAKGAGIGAAVGAVAGLLTKGDKLENALIGAGVGALAGGGVGYYMDVQEAKLRQKLEGTGVSVTRVGDNITLNLPSSITFATNSADLNSGFYNALGGVAMVLKEYNKTVIEVAGHTDSTGSDQYNQQLSERRASSVANYLTGQGVTQQRLLTVGAGESHPVASNDSESGRAQNRRVEMTIVPITKG</sequence>
<dbReference type="CDD" id="cd07185">
    <property type="entry name" value="OmpA_C-like"/>
    <property type="match status" value="1"/>
</dbReference>
<dbReference type="PANTHER" id="PTHR30329:SF21">
    <property type="entry name" value="LIPOPROTEIN YIAD-RELATED"/>
    <property type="match status" value="1"/>
</dbReference>
<evidence type="ECO:0000256" key="3">
    <source>
        <dbReference type="ARBA" id="ARBA00023237"/>
    </source>
</evidence>
<comment type="caution">
    <text evidence="6">The sequence shown here is derived from an EMBL/GenBank/DDBJ whole genome shotgun (WGS) entry which is preliminary data.</text>
</comment>